<organism evidence="1">
    <name type="scientific">Myoviridae sp. ctijX18</name>
    <dbReference type="NCBI Taxonomy" id="2825154"/>
    <lineage>
        <taxon>Viruses</taxon>
        <taxon>Duplodnaviria</taxon>
        <taxon>Heunggongvirae</taxon>
        <taxon>Uroviricota</taxon>
        <taxon>Caudoviricetes</taxon>
    </lineage>
</organism>
<evidence type="ECO:0000313" key="1">
    <source>
        <dbReference type="EMBL" id="DAF97503.1"/>
    </source>
</evidence>
<reference evidence="1" key="1">
    <citation type="journal article" date="2021" name="Proc. Natl. Acad. Sci. U.S.A.">
        <title>A Catalog of Tens of Thousands of Viruses from Human Metagenomes Reveals Hidden Associations with Chronic Diseases.</title>
        <authorList>
            <person name="Tisza M.J."/>
            <person name="Buck C.B."/>
        </authorList>
    </citation>
    <scope>NUCLEOTIDE SEQUENCE</scope>
    <source>
        <strain evidence="1">CtijX18</strain>
    </source>
</reference>
<proteinExistence type="predicted"/>
<sequence>MRVYKDTLEKSRVDEIVEKFKGYGSVLMVEEEEDEAGVYLYIEFTREILAFDAENREYVVTEAWTIHEGEKFEFYPDDLRLIAE</sequence>
<protein>
    <submittedName>
        <fullName evidence="1">Uncharacterized protein</fullName>
    </submittedName>
</protein>
<dbReference type="EMBL" id="BK016133">
    <property type="protein sequence ID" value="DAF97503.1"/>
    <property type="molecule type" value="Genomic_DNA"/>
</dbReference>
<accession>A0A8S5USP5</accession>
<name>A0A8S5USP5_9CAUD</name>